<feature type="transmembrane region" description="Helical" evidence="1">
    <location>
        <begin position="376"/>
        <end position="397"/>
    </location>
</feature>
<keyword evidence="1" id="KW-0812">Transmembrane</keyword>
<feature type="transmembrane region" description="Helical" evidence="1">
    <location>
        <begin position="232"/>
        <end position="252"/>
    </location>
</feature>
<comment type="caution">
    <text evidence="2">The sequence shown here is derived from an EMBL/GenBank/DDBJ whole genome shotgun (WGS) entry which is preliminary data.</text>
</comment>
<sequence length="455" mass="50768">MLVSDAGIAADQPQWWNSAPLGCLLIGIQPRGGWQIMQRSVQWGQDNWSSSFGVNCPMNVLYQYFACSIRNRIEVWDSVHFDSPTEYVVVDGDEAPVPGGRERKASTASVFEKGLQRFTTFGSRRGSSAAKPRLVKKWVKLMVDDGREFNMARPSKLIDGSRGGNAYMCELLRPKTGATYTIDEQARWQYVSVVLVAMGLLKHQYKTEWRDVLARDFQLDERLGKVFSTLKYALILFNFITIFLVIAVAFAMFDKNVFRGSLPFLIQIASLFAWAFGSIGLLMIGGNPRVQFVPDEKEIPSHIETRINAAVEWAGSPSAWEGQYPTEEQKKYLTLNFGYLNGSEFHISGGGTCKVHVDIVRALCSNKLKMVRPVSWYLCIGWFLLFLGISVALLIASSLVATIYSQILAVGILIVTAVARGWGISGPEDWMIPKLYMRDGAGYGARLLGPIKART</sequence>
<feature type="transmembrane region" description="Helical" evidence="1">
    <location>
        <begin position="403"/>
        <end position="422"/>
    </location>
</feature>
<organism evidence="2 3">
    <name type="scientific">Arthrobotrys musiformis</name>
    <dbReference type="NCBI Taxonomy" id="47236"/>
    <lineage>
        <taxon>Eukaryota</taxon>
        <taxon>Fungi</taxon>
        <taxon>Dikarya</taxon>
        <taxon>Ascomycota</taxon>
        <taxon>Pezizomycotina</taxon>
        <taxon>Orbiliomycetes</taxon>
        <taxon>Orbiliales</taxon>
        <taxon>Orbiliaceae</taxon>
        <taxon>Arthrobotrys</taxon>
    </lineage>
</organism>
<keyword evidence="1" id="KW-0472">Membrane</keyword>
<evidence type="ECO:0000313" key="2">
    <source>
        <dbReference type="EMBL" id="KAK6496958.1"/>
    </source>
</evidence>
<gene>
    <name evidence="2" type="ORF">TWF481_001938</name>
</gene>
<dbReference type="Proteomes" id="UP001370758">
    <property type="component" value="Unassembled WGS sequence"/>
</dbReference>
<accession>A0AAV9VUY3</accession>
<protein>
    <submittedName>
        <fullName evidence="2">Uncharacterized protein</fullName>
    </submittedName>
</protein>
<keyword evidence="1" id="KW-1133">Transmembrane helix</keyword>
<feature type="transmembrane region" description="Helical" evidence="1">
    <location>
        <begin position="264"/>
        <end position="284"/>
    </location>
</feature>
<keyword evidence="3" id="KW-1185">Reference proteome</keyword>
<evidence type="ECO:0000256" key="1">
    <source>
        <dbReference type="SAM" id="Phobius"/>
    </source>
</evidence>
<name>A0AAV9VUY3_9PEZI</name>
<dbReference type="AlphaFoldDB" id="A0AAV9VUY3"/>
<reference evidence="2 3" key="1">
    <citation type="submission" date="2023-08" db="EMBL/GenBank/DDBJ databases">
        <authorList>
            <person name="Palmer J.M."/>
        </authorList>
    </citation>
    <scope>NUCLEOTIDE SEQUENCE [LARGE SCALE GENOMIC DNA]</scope>
    <source>
        <strain evidence="2 3">TWF481</strain>
    </source>
</reference>
<dbReference type="EMBL" id="JAVHJL010000010">
    <property type="protein sequence ID" value="KAK6496958.1"/>
    <property type="molecule type" value="Genomic_DNA"/>
</dbReference>
<evidence type="ECO:0000313" key="3">
    <source>
        <dbReference type="Proteomes" id="UP001370758"/>
    </source>
</evidence>
<proteinExistence type="predicted"/>